<comment type="caution">
    <text evidence="3">The sequence shown here is derived from an EMBL/GenBank/DDBJ whole genome shotgun (WGS) entry which is preliminary data.</text>
</comment>
<evidence type="ECO:0000313" key="4">
    <source>
        <dbReference type="Proteomes" id="UP000238762"/>
    </source>
</evidence>
<accession>A0A2T1C8N1</accession>
<gene>
    <name evidence="3" type="ORF">C7B64_02820</name>
</gene>
<organism evidence="3 4">
    <name type="scientific">Merismopedia glauca CCAP 1448/3</name>
    <dbReference type="NCBI Taxonomy" id="1296344"/>
    <lineage>
        <taxon>Bacteria</taxon>
        <taxon>Bacillati</taxon>
        <taxon>Cyanobacteriota</taxon>
        <taxon>Cyanophyceae</taxon>
        <taxon>Synechococcales</taxon>
        <taxon>Merismopediaceae</taxon>
        <taxon>Merismopedia</taxon>
    </lineage>
</organism>
<name>A0A2T1C8N1_9CYAN</name>
<dbReference type="AlphaFoldDB" id="A0A2T1C8N1"/>
<keyword evidence="4" id="KW-1185">Reference proteome</keyword>
<evidence type="ECO:0000313" key="3">
    <source>
        <dbReference type="EMBL" id="PSB04635.1"/>
    </source>
</evidence>
<feature type="chain" id="PRO_5015668196" evidence="2">
    <location>
        <begin position="27"/>
        <end position="165"/>
    </location>
</feature>
<protein>
    <submittedName>
        <fullName evidence="3">Uncharacterized protein</fullName>
    </submittedName>
</protein>
<reference evidence="3 4" key="2">
    <citation type="submission" date="2018-03" db="EMBL/GenBank/DDBJ databases">
        <title>The ancient ancestry and fast evolution of plastids.</title>
        <authorList>
            <person name="Moore K.R."/>
            <person name="Magnabosco C."/>
            <person name="Momper L."/>
            <person name="Gold D.A."/>
            <person name="Bosak T."/>
            <person name="Fournier G.P."/>
        </authorList>
    </citation>
    <scope>NUCLEOTIDE SEQUENCE [LARGE SCALE GENOMIC DNA]</scope>
    <source>
        <strain evidence="3 4">CCAP 1448/3</strain>
    </source>
</reference>
<evidence type="ECO:0000256" key="2">
    <source>
        <dbReference type="SAM" id="SignalP"/>
    </source>
</evidence>
<keyword evidence="2" id="KW-0732">Signal</keyword>
<sequence length="165" mass="18230">MKNKTKICLTLAVFSVSTAFSLPANAQTNQTLGKCISEVRKSSNYAISSDKAAESCVNTLRYQSPVENLGECISGVRESSNYAISSDNASQLCQSLLAQQLQQQGGGNNNNGSTIIVIPNGQQPTPQPQRRTQKQCVNKMFNQVWDDIHCQFNNGMFEWRTVYLD</sequence>
<evidence type="ECO:0000256" key="1">
    <source>
        <dbReference type="SAM" id="MobiDB-lite"/>
    </source>
</evidence>
<dbReference type="RefSeq" id="WP_146131508.1">
    <property type="nucleotide sequence ID" value="NZ_CAWNTC010000176.1"/>
</dbReference>
<dbReference type="EMBL" id="PVWJ01000009">
    <property type="protein sequence ID" value="PSB04635.1"/>
    <property type="molecule type" value="Genomic_DNA"/>
</dbReference>
<proteinExistence type="predicted"/>
<dbReference type="Proteomes" id="UP000238762">
    <property type="component" value="Unassembled WGS sequence"/>
</dbReference>
<feature type="signal peptide" evidence="2">
    <location>
        <begin position="1"/>
        <end position="26"/>
    </location>
</feature>
<feature type="region of interest" description="Disordered" evidence="1">
    <location>
        <begin position="104"/>
        <end position="132"/>
    </location>
</feature>
<reference evidence="3 4" key="1">
    <citation type="submission" date="2018-02" db="EMBL/GenBank/DDBJ databases">
        <authorList>
            <person name="Cohen D.B."/>
            <person name="Kent A.D."/>
        </authorList>
    </citation>
    <scope>NUCLEOTIDE SEQUENCE [LARGE SCALE GENOMIC DNA]</scope>
    <source>
        <strain evidence="3 4">CCAP 1448/3</strain>
    </source>
</reference>